<keyword evidence="2" id="KW-1185">Reference proteome</keyword>
<sequence>MAVTEKKPVPTASIATDPVAEATYNAKVEAWGDRLRSAGLRLCAFFEDTDMPNLACPKD</sequence>
<reference evidence="1 2" key="1">
    <citation type="submission" date="2020-06" db="EMBL/GenBank/DDBJ databases">
        <title>Altererythrobacter sp. HHU K3-1.</title>
        <authorList>
            <person name="Zhang D."/>
            <person name="Xue H."/>
        </authorList>
    </citation>
    <scope>NUCLEOTIDE SEQUENCE [LARGE SCALE GENOMIC DNA]</scope>
    <source>
        <strain evidence="1 2">HHU K3-1</strain>
    </source>
</reference>
<name>A0A850GXT2_9SPHN</name>
<gene>
    <name evidence="1" type="ORF">HUV48_05050</name>
</gene>
<dbReference type="EMBL" id="JABWGV010000001">
    <property type="protein sequence ID" value="NVD44381.1"/>
    <property type="molecule type" value="Genomic_DNA"/>
</dbReference>
<evidence type="ECO:0000313" key="1">
    <source>
        <dbReference type="EMBL" id="NVD44381.1"/>
    </source>
</evidence>
<comment type="caution">
    <text evidence="1">The sequence shown here is derived from an EMBL/GenBank/DDBJ whole genome shotgun (WGS) entry which is preliminary data.</text>
</comment>
<dbReference type="AlphaFoldDB" id="A0A850GXT2"/>
<evidence type="ECO:0000313" key="2">
    <source>
        <dbReference type="Proteomes" id="UP000561438"/>
    </source>
</evidence>
<proteinExistence type="predicted"/>
<accession>A0A850GXT2</accession>
<organism evidence="1 2">
    <name type="scientific">Qipengyuania atrilutea</name>
    <dbReference type="NCBI Taxonomy" id="2744473"/>
    <lineage>
        <taxon>Bacteria</taxon>
        <taxon>Pseudomonadati</taxon>
        <taxon>Pseudomonadota</taxon>
        <taxon>Alphaproteobacteria</taxon>
        <taxon>Sphingomonadales</taxon>
        <taxon>Erythrobacteraceae</taxon>
        <taxon>Qipengyuania</taxon>
    </lineage>
</organism>
<protein>
    <submittedName>
        <fullName evidence="1">Uncharacterized protein</fullName>
    </submittedName>
</protein>
<dbReference type="Proteomes" id="UP000561438">
    <property type="component" value="Unassembled WGS sequence"/>
</dbReference>
<dbReference type="RefSeq" id="WP_176266623.1">
    <property type="nucleotide sequence ID" value="NZ_JABWGV010000001.1"/>
</dbReference>